<accession>A0A926IMY5</accession>
<sequence length="207" mass="23586">MKKSIIFVLVAVILVGGFLYVVLEKGDKNISDNNNEKPVENIKPNKPNDEDNEEKDNNDIVDNIKDEYILQIGRKMPNFTLENLQGKEVSLSDYEGKIVLVNFWATWCKFCDAEMPDLQRLSEENEDLVVLGVNVGENHGKVEKYINKGGYNFEVLLDEDKEIAQDYLVSGLPASYFADEKGVFLGRVPGMLTYEQMNQILNDIREN</sequence>
<organism evidence="4 5">
    <name type="scientific">Wansuia hejianensis</name>
    <dbReference type="NCBI Taxonomy" id="2763667"/>
    <lineage>
        <taxon>Bacteria</taxon>
        <taxon>Bacillati</taxon>
        <taxon>Bacillota</taxon>
        <taxon>Clostridia</taxon>
        <taxon>Lachnospirales</taxon>
        <taxon>Lachnospiraceae</taxon>
        <taxon>Wansuia</taxon>
    </lineage>
</organism>
<name>A0A926IMY5_9FIRM</name>
<dbReference type="PROSITE" id="PS51352">
    <property type="entry name" value="THIOREDOXIN_2"/>
    <property type="match status" value="1"/>
</dbReference>
<feature type="transmembrane region" description="Helical" evidence="2">
    <location>
        <begin position="6"/>
        <end position="23"/>
    </location>
</feature>
<dbReference type="PANTHER" id="PTHR42852">
    <property type="entry name" value="THIOL:DISULFIDE INTERCHANGE PROTEIN DSBE"/>
    <property type="match status" value="1"/>
</dbReference>
<dbReference type="GO" id="GO:0016491">
    <property type="term" value="F:oxidoreductase activity"/>
    <property type="evidence" value="ECO:0007669"/>
    <property type="project" value="InterPro"/>
</dbReference>
<dbReference type="EMBL" id="JACRTK010000003">
    <property type="protein sequence ID" value="MBC8590925.1"/>
    <property type="molecule type" value="Genomic_DNA"/>
</dbReference>
<dbReference type="PANTHER" id="PTHR42852:SF1">
    <property type="entry name" value="THIOREDOXIN-LIKE PROTEIN YNEN"/>
    <property type="match status" value="1"/>
</dbReference>
<feature type="domain" description="Thioredoxin" evidence="3">
    <location>
        <begin position="70"/>
        <end position="206"/>
    </location>
</feature>
<dbReference type="AlphaFoldDB" id="A0A926IMY5"/>
<dbReference type="CDD" id="cd02966">
    <property type="entry name" value="TlpA_like_family"/>
    <property type="match status" value="1"/>
</dbReference>
<dbReference type="RefSeq" id="WP_249323764.1">
    <property type="nucleotide sequence ID" value="NZ_JACRTK010000003.1"/>
</dbReference>
<dbReference type="InterPro" id="IPR013766">
    <property type="entry name" value="Thioredoxin_domain"/>
</dbReference>
<protein>
    <submittedName>
        <fullName evidence="4">TlpA family protein disulfide reductase</fullName>
    </submittedName>
</protein>
<evidence type="ECO:0000313" key="4">
    <source>
        <dbReference type="EMBL" id="MBC8590925.1"/>
    </source>
</evidence>
<evidence type="ECO:0000256" key="2">
    <source>
        <dbReference type="SAM" id="Phobius"/>
    </source>
</evidence>
<evidence type="ECO:0000259" key="3">
    <source>
        <dbReference type="PROSITE" id="PS51352"/>
    </source>
</evidence>
<keyword evidence="2" id="KW-0812">Transmembrane</keyword>
<keyword evidence="5" id="KW-1185">Reference proteome</keyword>
<dbReference type="InterPro" id="IPR000866">
    <property type="entry name" value="AhpC/TSA"/>
</dbReference>
<dbReference type="GO" id="GO:0016209">
    <property type="term" value="F:antioxidant activity"/>
    <property type="evidence" value="ECO:0007669"/>
    <property type="project" value="InterPro"/>
</dbReference>
<reference evidence="4 5" key="1">
    <citation type="submission" date="2020-08" db="EMBL/GenBank/DDBJ databases">
        <title>Genome public.</title>
        <authorList>
            <person name="Liu C."/>
            <person name="Sun Q."/>
        </authorList>
    </citation>
    <scope>NUCLEOTIDE SEQUENCE [LARGE SCALE GENOMIC DNA]</scope>
    <source>
        <strain evidence="4 5">NSJ-26</strain>
    </source>
</reference>
<keyword evidence="2" id="KW-1133">Transmembrane helix</keyword>
<keyword evidence="2" id="KW-0472">Membrane</keyword>
<dbReference type="Proteomes" id="UP000601522">
    <property type="component" value="Unassembled WGS sequence"/>
</dbReference>
<evidence type="ECO:0000256" key="1">
    <source>
        <dbReference type="SAM" id="MobiDB-lite"/>
    </source>
</evidence>
<dbReference type="InterPro" id="IPR050553">
    <property type="entry name" value="Thioredoxin_ResA/DsbE_sf"/>
</dbReference>
<proteinExistence type="predicted"/>
<comment type="caution">
    <text evidence="4">The sequence shown here is derived from an EMBL/GenBank/DDBJ whole genome shotgun (WGS) entry which is preliminary data.</text>
</comment>
<feature type="region of interest" description="Disordered" evidence="1">
    <location>
        <begin position="32"/>
        <end position="58"/>
    </location>
</feature>
<gene>
    <name evidence="4" type="ORF">H8689_07345</name>
</gene>
<evidence type="ECO:0000313" key="5">
    <source>
        <dbReference type="Proteomes" id="UP000601522"/>
    </source>
</evidence>
<dbReference type="Gene3D" id="3.40.30.10">
    <property type="entry name" value="Glutaredoxin"/>
    <property type="match status" value="1"/>
</dbReference>
<dbReference type="Pfam" id="PF00578">
    <property type="entry name" value="AhpC-TSA"/>
    <property type="match status" value="1"/>
</dbReference>
<dbReference type="InterPro" id="IPR036249">
    <property type="entry name" value="Thioredoxin-like_sf"/>
</dbReference>
<dbReference type="SUPFAM" id="SSF52833">
    <property type="entry name" value="Thioredoxin-like"/>
    <property type="match status" value="1"/>
</dbReference>